<comment type="caution">
    <text evidence="6">The sequence shown here is derived from an EMBL/GenBank/DDBJ whole genome shotgun (WGS) entry which is preliminary data.</text>
</comment>
<gene>
    <name evidence="6" type="ORF">GN330_11440</name>
</gene>
<keyword evidence="2" id="KW-0479">Metal-binding</keyword>
<dbReference type="AlphaFoldDB" id="A0A844QIH5"/>
<dbReference type="InterPro" id="IPR024087">
    <property type="entry name" value="Creatininase-like_sf"/>
</dbReference>
<reference evidence="6 7" key="1">
    <citation type="submission" date="2019-12" db="EMBL/GenBank/DDBJ databases">
        <title>Nitratireductor arenosus sp. nov., Isolated from sea sand, Jeju island, South Korea.</title>
        <authorList>
            <person name="Kim W."/>
        </authorList>
    </citation>
    <scope>NUCLEOTIDE SEQUENCE [LARGE SCALE GENOMIC DNA]</scope>
    <source>
        <strain evidence="6 7">CAU 1489</strain>
    </source>
</reference>
<organism evidence="6 7">
    <name type="scientific">Nitratireductor arenosus</name>
    <dbReference type="NCBI Taxonomy" id="2682096"/>
    <lineage>
        <taxon>Bacteria</taxon>
        <taxon>Pseudomonadati</taxon>
        <taxon>Pseudomonadota</taxon>
        <taxon>Alphaproteobacteria</taxon>
        <taxon>Hyphomicrobiales</taxon>
        <taxon>Phyllobacteriaceae</taxon>
        <taxon>Nitratireductor</taxon>
    </lineage>
</organism>
<dbReference type="InterPro" id="IPR003785">
    <property type="entry name" value="Creatininase/forma_Hydrolase"/>
</dbReference>
<dbReference type="GO" id="GO:0016811">
    <property type="term" value="F:hydrolase activity, acting on carbon-nitrogen (but not peptide) bonds, in linear amides"/>
    <property type="evidence" value="ECO:0007669"/>
    <property type="project" value="TreeGrafter"/>
</dbReference>
<evidence type="ECO:0000256" key="1">
    <source>
        <dbReference type="ARBA" id="ARBA00001947"/>
    </source>
</evidence>
<comment type="cofactor">
    <cofactor evidence="1">
        <name>Zn(2+)</name>
        <dbReference type="ChEBI" id="CHEBI:29105"/>
    </cofactor>
</comment>
<dbReference type="PANTHER" id="PTHR35005">
    <property type="entry name" value="3-DEHYDRO-SCYLLO-INOSOSE HYDROLASE"/>
    <property type="match status" value="1"/>
</dbReference>
<dbReference type="Pfam" id="PF02633">
    <property type="entry name" value="Creatininase"/>
    <property type="match status" value="1"/>
</dbReference>
<evidence type="ECO:0000313" key="7">
    <source>
        <dbReference type="Proteomes" id="UP000463224"/>
    </source>
</evidence>
<dbReference type="Gene3D" id="3.40.50.10310">
    <property type="entry name" value="Creatininase"/>
    <property type="match status" value="1"/>
</dbReference>
<evidence type="ECO:0000256" key="4">
    <source>
        <dbReference type="ARBA" id="ARBA00022833"/>
    </source>
</evidence>
<comment type="similarity">
    <text evidence="5">Belongs to the creatininase superfamily.</text>
</comment>
<dbReference type="EMBL" id="WPHG01000002">
    <property type="protein sequence ID" value="MVA97858.1"/>
    <property type="molecule type" value="Genomic_DNA"/>
</dbReference>
<evidence type="ECO:0000256" key="2">
    <source>
        <dbReference type="ARBA" id="ARBA00022723"/>
    </source>
</evidence>
<dbReference type="RefSeq" id="WP_156712764.1">
    <property type="nucleotide sequence ID" value="NZ_WPHG01000002.1"/>
</dbReference>
<accession>A0A844QIH5</accession>
<evidence type="ECO:0000256" key="5">
    <source>
        <dbReference type="ARBA" id="ARBA00024029"/>
    </source>
</evidence>
<keyword evidence="3" id="KW-0378">Hydrolase</keyword>
<dbReference type="GO" id="GO:0046872">
    <property type="term" value="F:metal ion binding"/>
    <property type="evidence" value="ECO:0007669"/>
    <property type="project" value="UniProtKB-KW"/>
</dbReference>
<dbReference type="Proteomes" id="UP000463224">
    <property type="component" value="Unassembled WGS sequence"/>
</dbReference>
<protein>
    <submittedName>
        <fullName evidence="6">Creatininase family protein</fullName>
    </submittedName>
</protein>
<evidence type="ECO:0000256" key="3">
    <source>
        <dbReference type="ARBA" id="ARBA00022801"/>
    </source>
</evidence>
<dbReference type="GO" id="GO:0009231">
    <property type="term" value="P:riboflavin biosynthetic process"/>
    <property type="evidence" value="ECO:0007669"/>
    <property type="project" value="TreeGrafter"/>
</dbReference>
<sequence>MPFTFWADLNHRDFGDAALADAVAVVPVGAIEQHGPHLPLSTDAVLAEEMARETASRVTDARALVLPVVAYGKSDEHLGFQGTVSLDAETLIAILTQIGRSIARAGVRRVVFLNAHGGNVPVLQIVIRRLRVELGLFCVAAGWVSMGFPEGVVSPREAQEGIHGGLVETAAMLHFRPDLVDMSKARHFVPASAEIARSNEVLRLMGPVSAGWSIEDLHADGAAGDASAATPEIGARIVEHAAIRYARLIEEVARHDLPRTTGPA</sequence>
<dbReference type="PANTHER" id="PTHR35005:SF1">
    <property type="entry name" value="2-AMINO-5-FORMYLAMINO-6-RIBOSYLAMINOPYRIMIDIN-4(3H)-ONE 5'-MONOPHOSPHATE DEFORMYLASE"/>
    <property type="match status" value="1"/>
</dbReference>
<keyword evidence="4" id="KW-0862">Zinc</keyword>
<evidence type="ECO:0000313" key="6">
    <source>
        <dbReference type="EMBL" id="MVA97858.1"/>
    </source>
</evidence>
<proteinExistence type="inferred from homology"/>
<dbReference type="SUPFAM" id="SSF102215">
    <property type="entry name" value="Creatininase"/>
    <property type="match status" value="1"/>
</dbReference>
<keyword evidence="7" id="KW-1185">Reference proteome</keyword>
<name>A0A844QIH5_9HYPH</name>